<reference evidence="3" key="1">
    <citation type="submission" date="2016-10" db="EMBL/GenBank/DDBJ databases">
        <authorList>
            <person name="Varghese N."/>
            <person name="Submissions S."/>
        </authorList>
    </citation>
    <scope>NUCLEOTIDE SEQUENCE [LARGE SCALE GENOMIC DNA]</scope>
    <source>
        <strain evidence="3">DSM 23445</strain>
    </source>
</reference>
<sequence>MKRIILNVLALLVLVITSKPVQAQSTKTPLSDFLAKDNPAFDFEIKDSILHQGITQYELELTSQEWKGMIWKHRLVILKPAQLSSDKVLLYIGGGKTENGIPVMRERDNAIVENMQRIATENQSLVALVFQVPNQPIFDGKTEDEIISYTLHQFQQTGDLEWPALFPMVRSAVSAMDAVSDFSKRFLDFPVHTFTLTGLSKRGWTTWLTGSQDPRVTAIAPMVIDVLNMPTSLQYQIETWADYSPEIQDYVDLGIPQQASSAMGQATMEMVDPYSYRAKLTVPKLIFIGTNDPYWPVDAVKNYIDSIPGQNNLIYIPNVGHDLGDGKIAFQALDAFVAYQNAAKSLPEVFTTFASPKHNKLVIQLKASEPPLKVEIWEAESVEDKDFRDEKWKSKALEYNSENEISLPQKGQKAFYIAYYFKSPTGKDFYVSSRMFRADSQGLVK</sequence>
<keyword evidence="1" id="KW-0732">Signal</keyword>
<name>A0A1I6XFJ9_9BACT</name>
<dbReference type="PIRSF" id="PIRSF014728">
    <property type="entry name" value="PqaA"/>
    <property type="match status" value="1"/>
</dbReference>
<dbReference type="RefSeq" id="WP_244545419.1">
    <property type="nucleotide sequence ID" value="NZ_FPBF01000001.1"/>
</dbReference>
<dbReference type="STRING" id="305507.SAMN04489724_0452"/>
<proteinExistence type="predicted"/>
<accession>A0A1I6XFJ9</accession>
<evidence type="ECO:0000256" key="1">
    <source>
        <dbReference type="SAM" id="SignalP"/>
    </source>
</evidence>
<dbReference type="PANTHER" id="PTHR31497">
    <property type="entry name" value="AUTOCRINE PROLIFERATION REPRESSOR PROTEIN A"/>
    <property type="match status" value="1"/>
</dbReference>
<dbReference type="Pfam" id="PF10142">
    <property type="entry name" value="PhoPQ_related"/>
    <property type="match status" value="1"/>
</dbReference>
<keyword evidence="3" id="KW-1185">Reference proteome</keyword>
<dbReference type="PANTHER" id="PTHR31497:SF0">
    <property type="entry name" value="AUTOCRINE PROLIFERATION REPRESSOR PROTEIN A"/>
    <property type="match status" value="1"/>
</dbReference>
<dbReference type="Gene3D" id="3.40.50.1820">
    <property type="entry name" value="alpha/beta hydrolase"/>
    <property type="match status" value="1"/>
</dbReference>
<feature type="signal peptide" evidence="1">
    <location>
        <begin position="1"/>
        <end position="23"/>
    </location>
</feature>
<feature type="chain" id="PRO_5011522177" evidence="1">
    <location>
        <begin position="24"/>
        <end position="445"/>
    </location>
</feature>
<evidence type="ECO:0000313" key="3">
    <source>
        <dbReference type="Proteomes" id="UP000199673"/>
    </source>
</evidence>
<dbReference type="InterPro" id="IPR009199">
    <property type="entry name" value="PhoPQ-act_pathogen-rel_PqaA"/>
</dbReference>
<dbReference type="AlphaFoldDB" id="A0A1I6XFJ9"/>
<protein>
    <submittedName>
        <fullName evidence="2">PhoPQ-activated pathogenicity-related protein</fullName>
    </submittedName>
</protein>
<organism evidence="2 3">
    <name type="scientific">Algoriphagus locisalis</name>
    <dbReference type="NCBI Taxonomy" id="305507"/>
    <lineage>
        <taxon>Bacteria</taxon>
        <taxon>Pseudomonadati</taxon>
        <taxon>Bacteroidota</taxon>
        <taxon>Cytophagia</taxon>
        <taxon>Cytophagales</taxon>
        <taxon>Cyclobacteriaceae</taxon>
        <taxon>Algoriphagus</taxon>
    </lineage>
</organism>
<gene>
    <name evidence="2" type="ORF">SAMN04489724_0452</name>
</gene>
<dbReference type="InterPro" id="IPR029058">
    <property type="entry name" value="AB_hydrolase_fold"/>
</dbReference>
<evidence type="ECO:0000313" key="2">
    <source>
        <dbReference type="EMBL" id="SFT37079.1"/>
    </source>
</evidence>
<dbReference type="EMBL" id="FPBF01000001">
    <property type="protein sequence ID" value="SFT37079.1"/>
    <property type="molecule type" value="Genomic_DNA"/>
</dbReference>
<dbReference type="SUPFAM" id="SSF53474">
    <property type="entry name" value="alpha/beta-Hydrolases"/>
    <property type="match status" value="1"/>
</dbReference>
<dbReference type="Proteomes" id="UP000199673">
    <property type="component" value="Unassembled WGS sequence"/>
</dbReference>